<keyword evidence="6 9" id="KW-0406">Ion transport</keyword>
<dbReference type="SUPFAM" id="SSF161060">
    <property type="entry name" value="ATP synthase B chain-like"/>
    <property type="match status" value="1"/>
</dbReference>
<proteinExistence type="inferred from homology"/>
<keyword evidence="3 9" id="KW-0138">CF(0)</keyword>
<dbReference type="EMBL" id="CAJOBF010001837">
    <property type="protein sequence ID" value="CAF3988082.1"/>
    <property type="molecule type" value="Genomic_DNA"/>
</dbReference>
<keyword evidence="4 9" id="KW-0375">Hydrogen ion transport</keyword>
<keyword evidence="2 9" id="KW-0813">Transport</keyword>
<sequence length="301" mass="35152">MLTKVAHPFIVNRASPLSLTIRPWSISSILFQGASSKFKTDDKSLVEKKSDEKVLRVEDSLKDLSSVNWRTEFNGKRLWPHDQWPERDLVNFPPYKLREAPNPVRWYCVPESWFKFFYEKTGVTGPYMFFYGLLVYGFSKEYIVLWYDFTEYLILAAAVITVVKKLGPTVGDTFRGWHQDEVGRYNSVVSNSKAMAGKMLHAYEESLERAKSISLLAEARKDIINMGLEAAYRERMKQMYEAVKRRLDYQVALQNARKDFERTNMINWITDQVKKSITPKQEQDTLQTCLNQLRQIASQSR</sequence>
<dbReference type="AlphaFoldDB" id="A0A815ZHZ3"/>
<comment type="subunit">
    <text evidence="9">F-type ATPases have 2 components, CF(1) - the catalytic core - and CF(0) - the membrane proton channel. CF(1) and CF(0) have multiple subunits.</text>
</comment>
<evidence type="ECO:0000256" key="8">
    <source>
        <dbReference type="ARBA" id="ARBA00023136"/>
    </source>
</evidence>
<comment type="similarity">
    <text evidence="1 9">Belongs to the eukaryotic ATPase B chain family.</text>
</comment>
<reference evidence="10" key="1">
    <citation type="submission" date="2021-02" db="EMBL/GenBank/DDBJ databases">
        <authorList>
            <person name="Nowell W R."/>
        </authorList>
    </citation>
    <scope>NUCLEOTIDE SEQUENCE</scope>
</reference>
<dbReference type="PANTHER" id="PTHR12733:SF3">
    <property type="entry name" value="ATP SYNTHASE F(0) COMPLEX SUBUNIT B1, MITOCHONDRIAL"/>
    <property type="match status" value="1"/>
</dbReference>
<protein>
    <recommendedName>
        <fullName evidence="9">ATP synthase subunit b</fullName>
    </recommendedName>
</protein>
<keyword evidence="5 9" id="KW-0999">Mitochondrion inner membrane</keyword>
<evidence type="ECO:0000256" key="6">
    <source>
        <dbReference type="ARBA" id="ARBA00023065"/>
    </source>
</evidence>
<dbReference type="GO" id="GO:0005743">
    <property type="term" value="C:mitochondrial inner membrane"/>
    <property type="evidence" value="ECO:0007669"/>
    <property type="project" value="UniProtKB-SubCell"/>
</dbReference>
<evidence type="ECO:0000313" key="13">
    <source>
        <dbReference type="Proteomes" id="UP000663855"/>
    </source>
</evidence>
<evidence type="ECO:0000313" key="10">
    <source>
        <dbReference type="EMBL" id="CAF1583043.1"/>
    </source>
</evidence>
<dbReference type="Proteomes" id="UP000663855">
    <property type="component" value="Unassembled WGS sequence"/>
</dbReference>
<dbReference type="InterPro" id="IPR013837">
    <property type="entry name" value="ATP_synth_F0_suB"/>
</dbReference>
<comment type="subcellular location">
    <subcellularLocation>
        <location evidence="9">Mitochondrion</location>
    </subcellularLocation>
    <subcellularLocation>
        <location evidence="9">Mitochondrion inner membrane</location>
    </subcellularLocation>
</comment>
<dbReference type="Gene3D" id="1.20.5.2210">
    <property type="match status" value="1"/>
</dbReference>
<dbReference type="Proteomes" id="UP000663842">
    <property type="component" value="Unassembled WGS sequence"/>
</dbReference>
<comment type="function">
    <text evidence="9">Subunit b, of the mitochondrial membrane ATP synthase complex (F(1)F(0) ATP synthase or Complex V) that produces ATP from ADP in the presence of a proton gradient across the membrane which is generated by electron transport complexes of the respiratory chain. ATP synthase complex consist of a soluble F(1) head domain - the catalytic core - and a membrane F(1) domain - the membrane proton channel. These two domains are linked by a central stalk rotating inside the F(1) region and a stationary peripheral stalk. During catalysis, ATP synthesis in the catalytic domain of F(1) is coupled via a rotary mechanism of the central stalk subunits to proton translocation. In vivo, can only synthesize ATP although its ATP hydrolase activity can be activated artificially in vitro. Part of the complex F(0) domain. Part of the complex F(0) domain and the peripheric stalk, which acts as a stator to hold the catalytic alpha(3)beta(3) subcomplex and subunit a/ATP6 static relative to the rotary elements.</text>
</comment>
<evidence type="ECO:0000256" key="2">
    <source>
        <dbReference type="ARBA" id="ARBA00022448"/>
    </source>
</evidence>
<dbReference type="GO" id="GO:0045259">
    <property type="term" value="C:proton-transporting ATP synthase complex"/>
    <property type="evidence" value="ECO:0007669"/>
    <property type="project" value="UniProtKB-KW"/>
</dbReference>
<dbReference type="PANTHER" id="PTHR12733">
    <property type="entry name" value="MITOCHONDRIAL ATP SYNTHASE B CHAIN"/>
    <property type="match status" value="1"/>
</dbReference>
<evidence type="ECO:0000256" key="7">
    <source>
        <dbReference type="ARBA" id="ARBA00023128"/>
    </source>
</evidence>
<dbReference type="GO" id="GO:0046933">
    <property type="term" value="F:proton-transporting ATP synthase activity, rotational mechanism"/>
    <property type="evidence" value="ECO:0007669"/>
    <property type="project" value="TreeGrafter"/>
</dbReference>
<evidence type="ECO:0000313" key="12">
    <source>
        <dbReference type="EMBL" id="CAF3988082.1"/>
    </source>
</evidence>
<comment type="caution">
    <text evidence="10">The sequence shown here is derived from an EMBL/GenBank/DDBJ whole genome shotgun (WGS) entry which is preliminary data.</text>
</comment>
<dbReference type="EMBL" id="CAJNRG010017128">
    <property type="protein sequence ID" value="CAF2217101.1"/>
    <property type="molecule type" value="Genomic_DNA"/>
</dbReference>
<dbReference type="EMBL" id="CAJNOV010016020">
    <property type="protein sequence ID" value="CAF1583043.1"/>
    <property type="molecule type" value="Genomic_DNA"/>
</dbReference>
<organism evidence="10 13">
    <name type="scientific">Rotaria magnacalcarata</name>
    <dbReference type="NCBI Taxonomy" id="392030"/>
    <lineage>
        <taxon>Eukaryota</taxon>
        <taxon>Metazoa</taxon>
        <taxon>Spiralia</taxon>
        <taxon>Gnathifera</taxon>
        <taxon>Rotifera</taxon>
        <taxon>Eurotatoria</taxon>
        <taxon>Bdelloidea</taxon>
        <taxon>Philodinida</taxon>
        <taxon>Philodinidae</taxon>
        <taxon>Rotaria</taxon>
    </lineage>
</organism>
<evidence type="ECO:0000313" key="11">
    <source>
        <dbReference type="EMBL" id="CAF2217101.1"/>
    </source>
</evidence>
<evidence type="ECO:0000256" key="9">
    <source>
        <dbReference type="RuleBase" id="RU368017"/>
    </source>
</evidence>
<evidence type="ECO:0000256" key="3">
    <source>
        <dbReference type="ARBA" id="ARBA00022547"/>
    </source>
</evidence>
<keyword evidence="7 9" id="KW-0496">Mitochondrion</keyword>
<dbReference type="Proteomes" id="UP000663887">
    <property type="component" value="Unassembled WGS sequence"/>
</dbReference>
<evidence type="ECO:0000256" key="5">
    <source>
        <dbReference type="ARBA" id="ARBA00022792"/>
    </source>
</evidence>
<dbReference type="InterPro" id="IPR008688">
    <property type="entry name" value="ATP_synth_Bsub_B/MI25"/>
</dbReference>
<accession>A0A815ZHZ3</accession>
<gene>
    <name evidence="10" type="ORF">CJN711_LOCUS33183</name>
    <name evidence="12" type="ORF">UXM345_LOCUS15440</name>
    <name evidence="11" type="ORF">XDN619_LOCUS33599</name>
</gene>
<evidence type="ECO:0000256" key="1">
    <source>
        <dbReference type="ARBA" id="ARBA00007479"/>
    </source>
</evidence>
<dbReference type="Pfam" id="PF05405">
    <property type="entry name" value="Mt_ATP-synt_B"/>
    <property type="match status" value="1"/>
</dbReference>
<keyword evidence="8 9" id="KW-0472">Membrane</keyword>
<name>A0A815ZHZ3_9BILA</name>
<evidence type="ECO:0000256" key="4">
    <source>
        <dbReference type="ARBA" id="ARBA00022781"/>
    </source>
</evidence>